<dbReference type="SMART" id="SM00046">
    <property type="entry name" value="DAGKc"/>
    <property type="match status" value="1"/>
</dbReference>
<dbReference type="SUPFAM" id="SSF111331">
    <property type="entry name" value="NAD kinase/diacylglycerol kinase-like"/>
    <property type="match status" value="1"/>
</dbReference>
<gene>
    <name evidence="4" type="ORF">OEZ85_007453</name>
</gene>
<feature type="transmembrane region" description="Helical" evidence="2">
    <location>
        <begin position="473"/>
        <end position="490"/>
    </location>
</feature>
<dbReference type="InterPro" id="IPR017438">
    <property type="entry name" value="ATP-NAD_kinase_N"/>
</dbReference>
<evidence type="ECO:0000259" key="3">
    <source>
        <dbReference type="PROSITE" id="PS50146"/>
    </source>
</evidence>
<sequence length="536" mass="56769">MATTTKAPPKQAAPPAPAAAPAKPTRLPPTEEPPAEAPASASDHGPSSTARRKKDKKKPAAAAAAAAAGRGSGSGLDPKTTRSLLVVLHGKRVDDDLVRDAISSLKEEGHQISVRVTFDRGDVDAFVAEAIRLKESGTANYETIVAGGGDGTLNEVVAAMMDHKNAVHKLGLAVALLPLGTANDFACTAGISVDPLAALKTALDPGCIRPIDVAAVNGKHFVNIAVAGSIAEVSPEELASPLKRLLGPIAIGFHVLKRVVCPDALLDDGLLDFTLWTGESAASEATALLGALVGGGNGRAAVERGIAQLRASWLLLQAPPGAGPIPVNRDGEPEEASHRLLFEVLPRVLPMHLPDTRMLLEGRQQQQQVQPHMSPRQQQQLLQQQHSADSTASSSSIRGNVYTEGKIKSAAVEAGDGSTSDSSSSAAAKQQKRGRRHRKLRKRTLQRMMFDISQPEGWEVRQRQKMLALTRKLASWGALLLLGGAAGWAYKARQERQQQREERQRQRQRQQQPAAKGVPGGAGGTRHRRGSSAVFA</sequence>
<dbReference type="Proteomes" id="UP001244341">
    <property type="component" value="Chromosome 1b"/>
</dbReference>
<evidence type="ECO:0000256" key="1">
    <source>
        <dbReference type="SAM" id="MobiDB-lite"/>
    </source>
</evidence>
<keyword evidence="2" id="KW-0472">Membrane</keyword>
<evidence type="ECO:0000313" key="5">
    <source>
        <dbReference type="Proteomes" id="UP001244341"/>
    </source>
</evidence>
<dbReference type="Pfam" id="PF00781">
    <property type="entry name" value="DAGK_cat"/>
    <property type="match status" value="1"/>
</dbReference>
<proteinExistence type="predicted"/>
<dbReference type="InterPro" id="IPR050187">
    <property type="entry name" value="Lipid_Phosphate_FormReg"/>
</dbReference>
<feature type="compositionally biased region" description="Low complexity" evidence="1">
    <location>
        <begin position="1"/>
        <end position="10"/>
    </location>
</feature>
<protein>
    <recommendedName>
        <fullName evidence="3">DAGKc domain-containing protein</fullName>
    </recommendedName>
</protein>
<feature type="compositionally biased region" description="Pro residues" evidence="1">
    <location>
        <begin position="26"/>
        <end position="36"/>
    </location>
</feature>
<feature type="compositionally biased region" description="Low complexity" evidence="1">
    <location>
        <begin position="364"/>
        <end position="396"/>
    </location>
</feature>
<dbReference type="EMBL" id="CP126208">
    <property type="protein sequence ID" value="WIA07980.1"/>
    <property type="molecule type" value="Genomic_DNA"/>
</dbReference>
<feature type="compositionally biased region" description="Basic residues" evidence="1">
    <location>
        <begin position="430"/>
        <end position="443"/>
    </location>
</feature>
<keyword evidence="2" id="KW-1133">Transmembrane helix</keyword>
<dbReference type="PROSITE" id="PS50146">
    <property type="entry name" value="DAGK"/>
    <property type="match status" value="1"/>
</dbReference>
<name>A0ABY8TG98_TETOB</name>
<reference evidence="4 5" key="1">
    <citation type="submission" date="2023-05" db="EMBL/GenBank/DDBJ databases">
        <title>A 100% complete, gapless, phased diploid assembly of the Scenedesmus obliquus UTEX 3031 genome.</title>
        <authorList>
            <person name="Biondi T.C."/>
            <person name="Hanschen E.R."/>
            <person name="Kwon T."/>
            <person name="Eng W."/>
            <person name="Kruse C.P.S."/>
            <person name="Koehler S.I."/>
            <person name="Kunde Y."/>
            <person name="Gleasner C.D."/>
            <person name="You Mak K.T."/>
            <person name="Polle J."/>
            <person name="Hovde B.T."/>
            <person name="Starkenburg S.R."/>
        </authorList>
    </citation>
    <scope>NUCLEOTIDE SEQUENCE [LARGE SCALE GENOMIC DNA]</scope>
    <source>
        <strain evidence="4 5">DOE0152z</strain>
    </source>
</reference>
<evidence type="ECO:0000313" key="4">
    <source>
        <dbReference type="EMBL" id="WIA07980.1"/>
    </source>
</evidence>
<evidence type="ECO:0000256" key="2">
    <source>
        <dbReference type="SAM" id="Phobius"/>
    </source>
</evidence>
<feature type="region of interest" description="Disordered" evidence="1">
    <location>
        <begin position="413"/>
        <end position="443"/>
    </location>
</feature>
<dbReference type="Gene3D" id="2.60.200.40">
    <property type="match status" value="1"/>
</dbReference>
<keyword evidence="2" id="KW-0812">Transmembrane</keyword>
<feature type="region of interest" description="Disordered" evidence="1">
    <location>
        <begin position="363"/>
        <end position="400"/>
    </location>
</feature>
<feature type="region of interest" description="Disordered" evidence="1">
    <location>
        <begin position="492"/>
        <end position="536"/>
    </location>
</feature>
<dbReference type="PANTHER" id="PTHR12358:SF106">
    <property type="entry name" value="LIPID KINASE YEGS"/>
    <property type="match status" value="1"/>
</dbReference>
<dbReference type="PANTHER" id="PTHR12358">
    <property type="entry name" value="SPHINGOSINE KINASE"/>
    <property type="match status" value="1"/>
</dbReference>
<feature type="compositionally biased region" description="Basic and acidic residues" evidence="1">
    <location>
        <begin position="492"/>
        <end position="505"/>
    </location>
</feature>
<dbReference type="InterPro" id="IPR001206">
    <property type="entry name" value="Diacylglycerol_kinase_cat_dom"/>
</dbReference>
<accession>A0ABY8TG98</accession>
<feature type="domain" description="DAGKc" evidence="3">
    <location>
        <begin position="79"/>
        <end position="220"/>
    </location>
</feature>
<keyword evidence="5" id="KW-1185">Reference proteome</keyword>
<dbReference type="InterPro" id="IPR016064">
    <property type="entry name" value="NAD/diacylglycerol_kinase_sf"/>
</dbReference>
<organism evidence="4 5">
    <name type="scientific">Tetradesmus obliquus</name>
    <name type="common">Green alga</name>
    <name type="synonym">Acutodesmus obliquus</name>
    <dbReference type="NCBI Taxonomy" id="3088"/>
    <lineage>
        <taxon>Eukaryota</taxon>
        <taxon>Viridiplantae</taxon>
        <taxon>Chlorophyta</taxon>
        <taxon>core chlorophytes</taxon>
        <taxon>Chlorophyceae</taxon>
        <taxon>CS clade</taxon>
        <taxon>Sphaeropleales</taxon>
        <taxon>Scenedesmaceae</taxon>
        <taxon>Tetradesmus</taxon>
    </lineage>
</organism>
<dbReference type="Gene3D" id="3.40.50.10330">
    <property type="entry name" value="Probable inorganic polyphosphate/atp-NAD kinase, domain 1"/>
    <property type="match status" value="1"/>
</dbReference>
<feature type="compositionally biased region" description="Low complexity" evidence="1">
    <location>
        <begin position="414"/>
        <end position="429"/>
    </location>
</feature>
<feature type="region of interest" description="Disordered" evidence="1">
    <location>
        <begin position="1"/>
        <end position="79"/>
    </location>
</feature>
<feature type="compositionally biased region" description="Basic residues" evidence="1">
    <location>
        <begin position="50"/>
        <end position="59"/>
    </location>
</feature>